<name>A0ABR2I3U7_9PEZI</name>
<evidence type="ECO:0000313" key="3">
    <source>
        <dbReference type="Proteomes" id="UP001390339"/>
    </source>
</evidence>
<feature type="region of interest" description="Disordered" evidence="1">
    <location>
        <begin position="1"/>
        <end position="157"/>
    </location>
</feature>
<keyword evidence="3" id="KW-1185">Reference proteome</keyword>
<sequence length="169" mass="18614">MSKRLKETPKIGPIPPAKENRPPSDHDDDDNDYELDEILLASDLAKDSAPSIPTEPQKANAASRVARQTSFQCPKKPAGAMPAQNRPRSLDEKKSESGAPGKPKSSYEKMLELAAKQRECHDQGGKHIGPLLDENEKENREPDIPTASQGTDYGDVTWDMTDFDLDGFL</sequence>
<comment type="caution">
    <text evidence="2">The sequence shown here is derived from an EMBL/GenBank/DDBJ whole genome shotgun (WGS) entry which is preliminary data.</text>
</comment>
<dbReference type="Proteomes" id="UP001390339">
    <property type="component" value="Unassembled WGS sequence"/>
</dbReference>
<evidence type="ECO:0000256" key="1">
    <source>
        <dbReference type="SAM" id="MobiDB-lite"/>
    </source>
</evidence>
<accession>A0ABR2I3U7</accession>
<dbReference type="EMBL" id="JAPCWZ010000007">
    <property type="protein sequence ID" value="KAK8857059.1"/>
    <property type="molecule type" value="Genomic_DNA"/>
</dbReference>
<feature type="compositionally biased region" description="Basic and acidic residues" evidence="1">
    <location>
        <begin position="105"/>
        <end position="125"/>
    </location>
</feature>
<feature type="compositionally biased region" description="Acidic residues" evidence="1">
    <location>
        <begin position="26"/>
        <end position="37"/>
    </location>
</feature>
<reference evidence="2 3" key="1">
    <citation type="journal article" date="2024" name="IMA Fungus">
        <title>Apiospora arundinis, a panoply of carbohydrate-active enzymes and secondary metabolites.</title>
        <authorList>
            <person name="Sorensen T."/>
            <person name="Petersen C."/>
            <person name="Muurmann A.T."/>
            <person name="Christiansen J.V."/>
            <person name="Brundto M.L."/>
            <person name="Overgaard C.K."/>
            <person name="Boysen A.T."/>
            <person name="Wollenberg R.D."/>
            <person name="Larsen T.O."/>
            <person name="Sorensen J.L."/>
            <person name="Nielsen K.L."/>
            <person name="Sondergaard T.E."/>
        </authorList>
    </citation>
    <scope>NUCLEOTIDE SEQUENCE [LARGE SCALE GENOMIC DNA]</scope>
    <source>
        <strain evidence="2 3">AAU 773</strain>
    </source>
</reference>
<gene>
    <name evidence="2" type="ORF">PGQ11_012971</name>
</gene>
<evidence type="ECO:0000313" key="2">
    <source>
        <dbReference type="EMBL" id="KAK8857059.1"/>
    </source>
</evidence>
<protein>
    <submittedName>
        <fullName evidence="2">Uncharacterized protein</fullName>
    </submittedName>
</protein>
<organism evidence="2 3">
    <name type="scientific">Apiospora arundinis</name>
    <dbReference type="NCBI Taxonomy" id="335852"/>
    <lineage>
        <taxon>Eukaryota</taxon>
        <taxon>Fungi</taxon>
        <taxon>Dikarya</taxon>
        <taxon>Ascomycota</taxon>
        <taxon>Pezizomycotina</taxon>
        <taxon>Sordariomycetes</taxon>
        <taxon>Xylariomycetidae</taxon>
        <taxon>Amphisphaeriales</taxon>
        <taxon>Apiosporaceae</taxon>
        <taxon>Apiospora</taxon>
    </lineage>
</organism>
<proteinExistence type="predicted"/>